<protein>
    <submittedName>
        <fullName evidence="2">Uncharacterized protein</fullName>
    </submittedName>
</protein>
<proteinExistence type="predicted"/>
<name>A0A915JDM7_ROMCU</name>
<evidence type="ECO:0000313" key="2">
    <source>
        <dbReference type="WBParaSite" id="nRc.2.0.1.t23900-RA"/>
    </source>
</evidence>
<keyword evidence="1" id="KW-1185">Reference proteome</keyword>
<dbReference type="WBParaSite" id="nRc.2.0.1.t23900-RA">
    <property type="protein sequence ID" value="nRc.2.0.1.t23900-RA"/>
    <property type="gene ID" value="nRc.2.0.1.g23900"/>
</dbReference>
<organism evidence="1 2">
    <name type="scientific">Romanomermis culicivorax</name>
    <name type="common">Nematode worm</name>
    <dbReference type="NCBI Taxonomy" id="13658"/>
    <lineage>
        <taxon>Eukaryota</taxon>
        <taxon>Metazoa</taxon>
        <taxon>Ecdysozoa</taxon>
        <taxon>Nematoda</taxon>
        <taxon>Enoplea</taxon>
        <taxon>Dorylaimia</taxon>
        <taxon>Mermithida</taxon>
        <taxon>Mermithoidea</taxon>
        <taxon>Mermithidae</taxon>
        <taxon>Romanomermis</taxon>
    </lineage>
</organism>
<evidence type="ECO:0000313" key="1">
    <source>
        <dbReference type="Proteomes" id="UP000887565"/>
    </source>
</evidence>
<accession>A0A915JDM7</accession>
<sequence length="116" mass="13562">MVQELNKTSVDGVRCRRNKKLTNIKRSVPGLLSFPTKRSGMQSAERNRMKIKFSFRSVRSEVTVDSFPQNCHYPFLSKVRFQAEGFRMLTIHSVLSEKDYGKGLRKRSVRREFFAN</sequence>
<dbReference type="Proteomes" id="UP000887565">
    <property type="component" value="Unplaced"/>
</dbReference>
<reference evidence="2" key="1">
    <citation type="submission" date="2022-11" db="UniProtKB">
        <authorList>
            <consortium name="WormBaseParasite"/>
        </authorList>
    </citation>
    <scope>IDENTIFICATION</scope>
</reference>
<dbReference type="AlphaFoldDB" id="A0A915JDM7"/>